<dbReference type="Pfam" id="PF05768">
    <property type="entry name" value="Glrx-like"/>
    <property type="match status" value="1"/>
</dbReference>
<protein>
    <submittedName>
        <fullName evidence="1">Glutaredoxin family protein</fullName>
    </submittedName>
</protein>
<dbReference type="RefSeq" id="WP_301418490.1">
    <property type="nucleotide sequence ID" value="NZ_CP098023.1"/>
</dbReference>
<dbReference type="SUPFAM" id="SSF52833">
    <property type="entry name" value="Thioredoxin-like"/>
    <property type="match status" value="1"/>
</dbReference>
<dbReference type="Proteomes" id="UP001321520">
    <property type="component" value="Chromosome"/>
</dbReference>
<proteinExistence type="predicted"/>
<dbReference type="InterPro" id="IPR036249">
    <property type="entry name" value="Thioredoxin-like_sf"/>
</dbReference>
<sequence>MKEGGELILYTTLGCSLCEKAKKEIWPLLARFDLRLHAVDIADDAYLLERFQSIIPAVGLGDPEDVCLWPFDRLQLQTWLIQRLG</sequence>
<gene>
    <name evidence="1" type="ORF">M8T91_07870</name>
</gene>
<reference evidence="1 2" key="1">
    <citation type="submission" date="2022-05" db="EMBL/GenBank/DDBJ databases">
        <title>Microbulbifer sp. nov., isolated from sponge.</title>
        <authorList>
            <person name="Gao L."/>
        </authorList>
    </citation>
    <scope>NUCLEOTIDE SEQUENCE [LARGE SCALE GENOMIC DNA]</scope>
    <source>
        <strain evidence="1 2">MI-G</strain>
    </source>
</reference>
<dbReference type="InterPro" id="IPR008554">
    <property type="entry name" value="Glutaredoxin-like"/>
</dbReference>
<keyword evidence="2" id="KW-1185">Reference proteome</keyword>
<accession>A0ABY9EEA2</accession>
<organism evidence="1 2">
    <name type="scientific">Microbulbifer spongiae</name>
    <dbReference type="NCBI Taxonomy" id="2944933"/>
    <lineage>
        <taxon>Bacteria</taxon>
        <taxon>Pseudomonadati</taxon>
        <taxon>Pseudomonadota</taxon>
        <taxon>Gammaproteobacteria</taxon>
        <taxon>Cellvibrionales</taxon>
        <taxon>Microbulbiferaceae</taxon>
        <taxon>Microbulbifer</taxon>
    </lineage>
</organism>
<name>A0ABY9EEA2_9GAMM</name>
<dbReference type="Gene3D" id="3.40.30.10">
    <property type="entry name" value="Glutaredoxin"/>
    <property type="match status" value="1"/>
</dbReference>
<evidence type="ECO:0000313" key="2">
    <source>
        <dbReference type="Proteomes" id="UP001321520"/>
    </source>
</evidence>
<dbReference type="EMBL" id="CP098023">
    <property type="protein sequence ID" value="WKD51324.1"/>
    <property type="molecule type" value="Genomic_DNA"/>
</dbReference>
<evidence type="ECO:0000313" key="1">
    <source>
        <dbReference type="EMBL" id="WKD51324.1"/>
    </source>
</evidence>